<dbReference type="NCBIfam" id="TIGR01494">
    <property type="entry name" value="ATPase_P-type"/>
    <property type="match status" value="1"/>
</dbReference>
<dbReference type="AlphaFoldDB" id="A0A674P8J9"/>
<dbReference type="OMA" id="FSTHIWT"/>
<dbReference type="InterPro" id="IPR001757">
    <property type="entry name" value="P_typ_ATPase"/>
</dbReference>
<dbReference type="Pfam" id="PF00122">
    <property type="entry name" value="E1-E2_ATPase"/>
    <property type="match status" value="1"/>
</dbReference>
<dbReference type="InterPro" id="IPR032631">
    <property type="entry name" value="P-type_ATPase_N"/>
</dbReference>
<keyword evidence="5" id="KW-1185">Reference proteome</keyword>
<reference evidence="4 5" key="1">
    <citation type="journal article" date="2011" name="Genome Biol. Evol.">
        <title>Integration of the genetic map and genome assembly of fugu facilitates insights into distinct features of genome evolution in teleosts and mammals.</title>
        <authorList>
            <person name="Kai W."/>
            <person name="Kikuchi K."/>
            <person name="Tohari S."/>
            <person name="Chew A.K."/>
            <person name="Tay A."/>
            <person name="Fujiwara A."/>
            <person name="Hosoya S."/>
            <person name="Suetake H."/>
            <person name="Naruse K."/>
            <person name="Brenner S."/>
            <person name="Suzuki Y."/>
            <person name="Venkatesh B."/>
        </authorList>
    </citation>
    <scope>NUCLEOTIDE SEQUENCE [LARGE SCALE GENOMIC DNA]</scope>
</reference>
<organism evidence="4 5">
    <name type="scientific">Takifugu rubripes</name>
    <name type="common">Japanese pufferfish</name>
    <name type="synonym">Fugu rubripes</name>
    <dbReference type="NCBI Taxonomy" id="31033"/>
    <lineage>
        <taxon>Eukaryota</taxon>
        <taxon>Metazoa</taxon>
        <taxon>Chordata</taxon>
        <taxon>Craniata</taxon>
        <taxon>Vertebrata</taxon>
        <taxon>Euteleostomi</taxon>
        <taxon>Actinopterygii</taxon>
        <taxon>Neopterygii</taxon>
        <taxon>Teleostei</taxon>
        <taxon>Neoteleostei</taxon>
        <taxon>Acanthomorphata</taxon>
        <taxon>Eupercaria</taxon>
        <taxon>Tetraodontiformes</taxon>
        <taxon>Tetradontoidea</taxon>
        <taxon>Tetraodontidae</taxon>
        <taxon>Takifugu</taxon>
    </lineage>
</organism>
<protein>
    <submittedName>
        <fullName evidence="4">Uncharacterized protein</fullName>
    </submittedName>
</protein>
<keyword evidence="1" id="KW-0812">Transmembrane</keyword>
<dbReference type="InParanoid" id="A0A674P8J9"/>
<dbReference type="InterPro" id="IPR059000">
    <property type="entry name" value="ATPase_P-type_domA"/>
</dbReference>
<dbReference type="GO" id="GO:0045332">
    <property type="term" value="P:phospholipid translocation"/>
    <property type="evidence" value="ECO:0007669"/>
    <property type="project" value="TreeGrafter"/>
</dbReference>
<keyword evidence="1" id="KW-0472">Membrane</keyword>
<reference evidence="4" key="3">
    <citation type="submission" date="2025-09" db="UniProtKB">
        <authorList>
            <consortium name="Ensembl"/>
        </authorList>
    </citation>
    <scope>IDENTIFICATION</scope>
</reference>
<proteinExistence type="predicted"/>
<dbReference type="GO" id="GO:0005524">
    <property type="term" value="F:ATP binding"/>
    <property type="evidence" value="ECO:0007669"/>
    <property type="project" value="InterPro"/>
</dbReference>
<dbReference type="PANTHER" id="PTHR24092:SF57">
    <property type="entry name" value="PHOSPHOLIPID-TRANSPORTING ATPASE IF"/>
    <property type="match status" value="1"/>
</dbReference>
<dbReference type="PANTHER" id="PTHR24092">
    <property type="entry name" value="PROBABLE PHOSPHOLIPID-TRANSPORTING ATPASE"/>
    <property type="match status" value="1"/>
</dbReference>
<feature type="transmembrane region" description="Helical" evidence="1">
    <location>
        <begin position="62"/>
        <end position="79"/>
    </location>
</feature>
<dbReference type="Gene3D" id="2.70.150.10">
    <property type="entry name" value="Calcium-transporting ATPase, cytoplasmic transduction domain A"/>
    <property type="match status" value="1"/>
</dbReference>
<dbReference type="Pfam" id="PF16209">
    <property type="entry name" value="PhoLip_ATPase_N"/>
    <property type="match status" value="1"/>
</dbReference>
<dbReference type="Ensembl" id="ENSTRUT00000077728.1">
    <property type="protein sequence ID" value="ENSTRUP00000082068.1"/>
    <property type="gene ID" value="ENSTRUG00000031205.1"/>
</dbReference>
<dbReference type="SUPFAM" id="SSF81653">
    <property type="entry name" value="Calcium ATPase, transduction domain A"/>
    <property type="match status" value="1"/>
</dbReference>
<evidence type="ECO:0000259" key="3">
    <source>
        <dbReference type="Pfam" id="PF16209"/>
    </source>
</evidence>
<dbReference type="GO" id="GO:0055037">
    <property type="term" value="C:recycling endosome"/>
    <property type="evidence" value="ECO:0007669"/>
    <property type="project" value="TreeGrafter"/>
</dbReference>
<accession>A0A674P8J9</accession>
<name>A0A674P8J9_TAKRU</name>
<dbReference type="InterPro" id="IPR008250">
    <property type="entry name" value="ATPase_P-typ_transduc_dom_A_sf"/>
</dbReference>
<dbReference type="GeneTree" id="ENSGT00940000156162"/>
<dbReference type="Proteomes" id="UP000005226">
    <property type="component" value="Chromosome 20"/>
</dbReference>
<sequence>MERGRWDEKALVFVKACNSPPQGCDEQQRYKMALIVFSSFSFSTHIWTFVPKNLFEQFRRIANFYFLIIFLVQLMMTPPTSPVTSGLPLFFVITVTAIKQGYEDWLRHKADNEVNGAPVFVVRSGSLVQTRSKNIRVGDIVRVAKDETFPADLVLLSSDRADGTCHITTASLDGETNLKVWECRHCFFL</sequence>
<evidence type="ECO:0000256" key="1">
    <source>
        <dbReference type="SAM" id="Phobius"/>
    </source>
</evidence>
<dbReference type="GO" id="GO:0140326">
    <property type="term" value="F:ATPase-coupled intramembrane lipid transporter activity"/>
    <property type="evidence" value="ECO:0007669"/>
    <property type="project" value="TreeGrafter"/>
</dbReference>
<reference evidence="4" key="2">
    <citation type="submission" date="2025-08" db="UniProtKB">
        <authorList>
            <consortium name="Ensembl"/>
        </authorList>
    </citation>
    <scope>IDENTIFICATION</scope>
</reference>
<dbReference type="GO" id="GO:0005783">
    <property type="term" value="C:endoplasmic reticulum"/>
    <property type="evidence" value="ECO:0007669"/>
    <property type="project" value="TreeGrafter"/>
</dbReference>
<evidence type="ECO:0000259" key="2">
    <source>
        <dbReference type="Pfam" id="PF00122"/>
    </source>
</evidence>
<keyword evidence="1" id="KW-1133">Transmembrane helix</keyword>
<dbReference type="GO" id="GO:0005886">
    <property type="term" value="C:plasma membrane"/>
    <property type="evidence" value="ECO:0007669"/>
    <property type="project" value="TreeGrafter"/>
</dbReference>
<dbReference type="InterPro" id="IPR023298">
    <property type="entry name" value="ATPase_P-typ_TM_dom_sf"/>
</dbReference>
<feature type="domain" description="P-type ATPase N-terminal" evidence="3">
    <location>
        <begin position="46"/>
        <end position="84"/>
    </location>
</feature>
<evidence type="ECO:0000313" key="4">
    <source>
        <dbReference type="Ensembl" id="ENSTRUP00000082068.1"/>
    </source>
</evidence>
<evidence type="ECO:0000313" key="5">
    <source>
        <dbReference type="Proteomes" id="UP000005226"/>
    </source>
</evidence>
<dbReference type="SUPFAM" id="SSF81665">
    <property type="entry name" value="Calcium ATPase, transmembrane domain M"/>
    <property type="match status" value="1"/>
</dbReference>
<dbReference type="GO" id="GO:0016887">
    <property type="term" value="F:ATP hydrolysis activity"/>
    <property type="evidence" value="ECO:0007669"/>
    <property type="project" value="InterPro"/>
</dbReference>
<feature type="domain" description="P-type ATPase A" evidence="2">
    <location>
        <begin position="119"/>
        <end position="176"/>
    </location>
</feature>